<keyword evidence="4" id="KW-1185">Reference proteome</keyword>
<feature type="transmembrane region" description="Helical" evidence="1">
    <location>
        <begin position="378"/>
        <end position="395"/>
    </location>
</feature>
<name>A0A2T3FK01_9FIRM</name>
<evidence type="ECO:0000313" key="4">
    <source>
        <dbReference type="Proteomes" id="UP000241201"/>
    </source>
</evidence>
<evidence type="ECO:0000256" key="1">
    <source>
        <dbReference type="SAM" id="Phobius"/>
    </source>
</evidence>
<feature type="chain" id="PRO_5015672478" evidence="2">
    <location>
        <begin position="27"/>
        <end position="399"/>
    </location>
</feature>
<keyword evidence="2" id="KW-0732">Signal</keyword>
<feature type="signal peptide" evidence="2">
    <location>
        <begin position="1"/>
        <end position="26"/>
    </location>
</feature>
<evidence type="ECO:0000256" key="2">
    <source>
        <dbReference type="SAM" id="SignalP"/>
    </source>
</evidence>
<protein>
    <submittedName>
        <fullName evidence="3">Uncharacterized protein</fullName>
    </submittedName>
</protein>
<keyword evidence="1" id="KW-0472">Membrane</keyword>
<dbReference type="EMBL" id="PYLP01000029">
    <property type="protein sequence ID" value="PST35611.1"/>
    <property type="molecule type" value="Genomic_DNA"/>
</dbReference>
<dbReference type="GeneID" id="77471939"/>
<reference evidence="4" key="1">
    <citation type="submission" date="2018-03" db="EMBL/GenBank/DDBJ databases">
        <title>Lachnoclostridium SNUG30370 gen.nov., sp.nov., isolated from human faeces.</title>
        <authorList>
            <person name="Seo B."/>
            <person name="Jeon K."/>
            <person name="Ko G."/>
        </authorList>
    </citation>
    <scope>NUCLEOTIDE SEQUENCE [LARGE SCALE GENOMIC DNA]</scope>
    <source>
        <strain evidence="4">SNUG30370</strain>
    </source>
</reference>
<keyword evidence="1" id="KW-0812">Transmembrane</keyword>
<gene>
    <name evidence="3" type="ORF">C7U55_12705</name>
</gene>
<organism evidence="3 4">
    <name type="scientific">Faecalibacillus faecis</name>
    <dbReference type="NCBI Taxonomy" id="1982628"/>
    <lineage>
        <taxon>Bacteria</taxon>
        <taxon>Bacillati</taxon>
        <taxon>Bacillota</taxon>
        <taxon>Erysipelotrichia</taxon>
        <taxon>Erysipelotrichales</taxon>
        <taxon>Coprobacillaceae</taxon>
        <taxon>Faecalibacillus</taxon>
    </lineage>
</organism>
<evidence type="ECO:0000313" key="3">
    <source>
        <dbReference type="EMBL" id="PST35611.1"/>
    </source>
</evidence>
<dbReference type="RefSeq" id="WP_106988869.1">
    <property type="nucleotide sequence ID" value="NZ_PYLP01000029.1"/>
</dbReference>
<accession>A0A2T3FK01</accession>
<dbReference type="AlphaFoldDB" id="A0A2T3FK01"/>
<proteinExistence type="predicted"/>
<comment type="caution">
    <text evidence="3">The sequence shown here is derived from an EMBL/GenBank/DDBJ whole genome shotgun (WGS) entry which is preliminary data.</text>
</comment>
<keyword evidence="1" id="KW-1133">Transmembrane helix</keyword>
<dbReference type="Proteomes" id="UP000241201">
    <property type="component" value="Unassembled WGS sequence"/>
</dbReference>
<sequence length="399" mass="44540">MKKRKILSIMLVFLMMISFLPTNIYANDETKNICQLSVTTYEQLKNGLGDAADVSLDADGHINIKLNKNLKGQLKLDIRGAYYVFDANGKTLDGDCETSTLGYVPESLCLEHGSNSTMVLKGNGIYKRGTYYAIFCGSGCKYIILSARLEGSIGSNGGEDVRTQLQDGYECYLATKNGKNLFDAENTKENKIEVRSLDFSEDVYVFEQHNHVYNQEVESSKYLKQAATCVTPGIYYKSCTCGAKSNSEFYTGHLGHDYTVKVKKEAYLKSKAKDCTEHDVYWYVCSRCGKTSTTLSYADLDSKVDHVSSDWIIDKEATLESDGSKHKECTVCKEVLETEKIAKLENKATVTPTVKKEEIKTETKTATQAVKTGDNTNIIEVVCLLVFSLVVLTFVRKYC</sequence>